<keyword evidence="1" id="KW-0238">DNA-binding</keyword>
<sequence length="2466" mass="271469">HRQGRPGTTVGFESRKEINTACPSVLRRGGLRNGPKVNPQEVDGRVAQLRAQAKEVKAKDKAGWTVPEDYQGPVTQLEHELGNLAEGPDYTWHQQVRQDTEVTSVQAGADEAQKRKAVYEKLLASKKLEPLSGCSDYLHSHVASHFVNAEMQGRSIQLSEVLNQAIDYGHPQLAEEAQEVLGSIGAKAGLTLPEPQACFSTFIWEEGVGKGQMTFNHPLWEGVPPLSILDAQDRLALPEDLGVALQLNGEKAEETRQCLCLHVALAFEPDLSAAWDKARDLRRELWEDSSAAFQHLGDASPYISTAEAFVRHNAHDCIYPHHEKDFRVLQLFARPFMQGRLLVVLRLSHQGVVEVDTIKGTGALEVHAAVVIHRGHMRTARCSSDQIKQLLEIAMQGERVVRELEVEGWGSFLEAQAGIEEDDAGDPARPSIEIGLCGAITGCTQWQASMAHLGREQADLLFSIAWAYSPSGPQHQSDMVVRLGVSPPCPKQGPHYQMPLANRPSYSLRLPTLPPWGGGGSLPKRAKTEGERVGKALYEKASEYLDLCRSDFSVEKAQQAGRLGAELISSAGIVENAVHVLNTSRVQKLGDHLSGARRSAFKGISALHQEYLQTCAYEGVPSRREQPLIREEAKNHGSVYGYEEELLQKALKDAAYGAALFVDPEVGKVSQLLDQAGVAESSHFGGERHIRGQKCAKRDVPRAFKWHFLRAKDVPEFAVKLAGLIILSLAMPFGWVGSPGEFVAWSSAARAHHGSFRPADPKFNDVVPFESKWLMDDGVVVEPMVGNRVFDFVAVLDETMQLAWGPEGVNVEKMAEEGEPSTTQLLWGLHMNLDTQEVRLPEPKRIKAKYLLGETALQRGCREVSRWSKSTTNTLVQVEAANADEEERRWEDFWDALDFIRLQLEAPLQCSFVSVFEKLLPIRERLALPGVTARARITGGDATLERIGAVDWKAKVFHAEYVDRYREGLRNLAEEGGETDIISVMEFLAFVVLACHRRNEWFGELVLYVTDNMNVRTWLHKRRPRNRAASLLVRLVQRLESENHFTVHPIYIRTYRNQLADWLSREDLPVVREQLAAEGWTEVATGLQWEDFLRDAERSALVYPTGDDPRGQVARQLTHPAEPAPKPLKHVCLRVPWQPLHVEDHPEITSCGNQPYAWYTFSQDPSGRERRRLERVLAENSARLKKLVVDCPRQINTFQLEQTLKAYFPHVETCQYVSSHLGAITARRRTLSFCWRDVSPPPVHLGQYRANPPPSMQMIPLDSGSGSEVHRIPGVLTQEPGIVTTGVSGPACAFVGPTKDIKGPGVTLIPSGAGAVRRLSLGEIARAQGLTANQWKELTSALAQDEATRRILQEPGWQVPAAVFGLWQDEPLKAGNCLDPDEETARQQLEVWLKAWKSNPERPRDMLDLLSACVQQGPTLEPTLWPDSGDTRVGGRSASIRDAEDRKLVTPVLLGEERDRFFVSVGLPDENLLHQLDQTGQEAVLSKLADSTRRSYGAGWKQWATFMSGTGTSPFLHGETRAEKQADEEWLIRIVVFLHQRMGRTAQGIKQRLSGIRYAHIAAGYPDPLAGRVRLWAALAGMHRWDGAPVRKVPVTPRMLVWLRTYLQGSNRPAEEKAAMWASICLGWFYMLRASEYLPGTDALNAPARVLRGSDIDFFREGKKCRVSVADSLVVQLRDSKGDQFGRSVLSPLLLGIPPTLPLTLVAEVPKTFVPKTKNSTAVTTRIGAPQKGRNVWEDPHGNVWEEVSDMSDVSEGDFESDGSAANVAITSTGEKASASGADGCALTAAGGGSVSLALEKAPKGRAKEQVVPTVGEPGPGLLDLGVTALEPILQEQVHPPIPRPRTRRRFPELEISGDAPSGLQGSANGKGKAIVSTDFYSFGICTSTATEAIQSTASWGVPPFYRASSHQGNVHAQATHWICPHCKDEVSVKRSVCECGKWRPKSAPLINHGQAAEDRFVAKGATAAPVILNRREAVNQGSGMGLEAPHTEGSHPNPDVGPIDIVDDQEAVAEVGEEEMGVTPSAADEGMDPAQTGLAAMEVDEPEPVPTYIPPTAKSSGIPAKAYPGQIVWRPPQPESPVMSTTSRGPMGETGPLAIVVPNGEALWFTTRDIDADTPRLVIPWSLFQYLAMSRRSLSGFQSWGRVGVVYIRRVVQDIIHGAQQRGFMDRIQEASRTNPLLMDLQSAHPEPQDAVTPMSATTETYRPNFNFRDFLQRPSFGEHFHPGEGPPRLGRGSIPCIYDQPTHEMPLAASVGEADHASNCMGMWARRLLGQENPSPPSKGAPPKATSGTTSTAPTTEPTAPTAEPAPEEAEEEEDSDVELTAEERAEVARIEEECSELERRMRNLSVTQQRSLLENLANASSAVIGGLLADTVRRTAQMRGKGAKGSGRPKVKANQASANKDPKYLEDLNKGLSHTEAFIRHRSRLRPIQHQMEYGDVSLQPRATQLQTDRPLPPMLSLG</sequence>
<evidence type="ECO:0000256" key="3">
    <source>
        <dbReference type="SAM" id="MobiDB-lite"/>
    </source>
</evidence>
<feature type="coiled-coil region" evidence="2">
    <location>
        <begin position="2327"/>
        <end position="2354"/>
    </location>
</feature>
<evidence type="ECO:0000313" key="4">
    <source>
        <dbReference type="EMBL" id="CAE7249929.1"/>
    </source>
</evidence>
<evidence type="ECO:0000313" key="5">
    <source>
        <dbReference type="Proteomes" id="UP000601435"/>
    </source>
</evidence>
<dbReference type="PANTHER" id="PTHR34605">
    <property type="entry name" value="PHAGE_INTEGRASE DOMAIN-CONTAINING PROTEIN"/>
    <property type="match status" value="1"/>
</dbReference>
<dbReference type="EMBL" id="CAJNJA010009727">
    <property type="protein sequence ID" value="CAE7249929.1"/>
    <property type="molecule type" value="Genomic_DNA"/>
</dbReference>
<dbReference type="InterPro" id="IPR052925">
    <property type="entry name" value="Phage_Integrase-like_Recomb"/>
</dbReference>
<reference evidence="4" key="1">
    <citation type="submission" date="2021-02" db="EMBL/GenBank/DDBJ databases">
        <authorList>
            <person name="Dougan E. K."/>
            <person name="Rhodes N."/>
            <person name="Thang M."/>
            <person name="Chan C."/>
        </authorList>
    </citation>
    <scope>NUCLEOTIDE SEQUENCE</scope>
</reference>
<dbReference type="OrthoDB" id="448907at2759"/>
<feature type="non-terminal residue" evidence="4">
    <location>
        <position position="2466"/>
    </location>
</feature>
<accession>A0A812M0E5</accession>
<comment type="caution">
    <text evidence="4">The sequence shown here is derived from an EMBL/GenBank/DDBJ whole genome shotgun (WGS) entry which is preliminary data.</text>
</comment>
<gene>
    <name evidence="4" type="ORF">SNEC2469_LOCUS5108</name>
</gene>
<dbReference type="InterPro" id="IPR010998">
    <property type="entry name" value="Integrase_recombinase_N"/>
</dbReference>
<feature type="region of interest" description="Disordered" evidence="3">
    <location>
        <begin position="2447"/>
        <end position="2466"/>
    </location>
</feature>
<feature type="region of interest" description="Disordered" evidence="3">
    <location>
        <begin position="2275"/>
        <end position="2327"/>
    </location>
</feature>
<dbReference type="SUPFAM" id="SSF47823">
    <property type="entry name" value="lambda integrase-like, N-terminal domain"/>
    <property type="match status" value="1"/>
</dbReference>
<feature type="compositionally biased region" description="Acidic residues" evidence="3">
    <location>
        <begin position="2312"/>
        <end position="2327"/>
    </location>
</feature>
<protein>
    <submittedName>
        <fullName evidence="4">Uncharacterized protein</fullName>
    </submittedName>
</protein>
<dbReference type="PANTHER" id="PTHR34605:SF3">
    <property type="entry name" value="P CELL-TYPE AGGLUTINATION PROTEIN MAP4-LIKE-RELATED"/>
    <property type="match status" value="1"/>
</dbReference>
<feature type="region of interest" description="Disordered" evidence="3">
    <location>
        <begin position="1"/>
        <end position="42"/>
    </location>
</feature>
<evidence type="ECO:0000256" key="2">
    <source>
        <dbReference type="SAM" id="Coils"/>
    </source>
</evidence>
<organism evidence="4 5">
    <name type="scientific">Symbiodinium necroappetens</name>
    <dbReference type="NCBI Taxonomy" id="1628268"/>
    <lineage>
        <taxon>Eukaryota</taxon>
        <taxon>Sar</taxon>
        <taxon>Alveolata</taxon>
        <taxon>Dinophyceae</taxon>
        <taxon>Suessiales</taxon>
        <taxon>Symbiodiniaceae</taxon>
        <taxon>Symbiodinium</taxon>
    </lineage>
</organism>
<name>A0A812M0E5_9DINO</name>
<proteinExistence type="predicted"/>
<dbReference type="Proteomes" id="UP000601435">
    <property type="component" value="Unassembled WGS sequence"/>
</dbReference>
<dbReference type="Gene3D" id="1.10.150.130">
    <property type="match status" value="1"/>
</dbReference>
<evidence type="ECO:0000256" key="1">
    <source>
        <dbReference type="ARBA" id="ARBA00023125"/>
    </source>
</evidence>
<dbReference type="GO" id="GO:0003677">
    <property type="term" value="F:DNA binding"/>
    <property type="evidence" value="ECO:0007669"/>
    <property type="project" value="UniProtKB-KW"/>
</dbReference>
<keyword evidence="5" id="KW-1185">Reference proteome</keyword>
<feature type="compositionally biased region" description="Low complexity" evidence="3">
    <location>
        <begin position="2287"/>
        <end position="2311"/>
    </location>
</feature>
<feature type="non-terminal residue" evidence="4">
    <location>
        <position position="1"/>
    </location>
</feature>
<keyword evidence="2" id="KW-0175">Coiled coil</keyword>